<dbReference type="NCBIfam" id="TIGR04294">
    <property type="entry name" value="pre_pil_HX9DG"/>
    <property type="match status" value="1"/>
</dbReference>
<dbReference type="NCBIfam" id="TIGR02532">
    <property type="entry name" value="IV_pilin_GFxxxE"/>
    <property type="match status" value="1"/>
</dbReference>
<comment type="caution">
    <text evidence="2">The sequence shown here is derived from an EMBL/GenBank/DDBJ whole genome shotgun (WGS) entry which is preliminary data.</text>
</comment>
<dbReference type="InterPro" id="IPR012902">
    <property type="entry name" value="N_methyl_site"/>
</dbReference>
<dbReference type="PROSITE" id="PS00409">
    <property type="entry name" value="PROKAR_NTER_METHYL"/>
    <property type="match status" value="1"/>
</dbReference>
<reference evidence="2 3" key="1">
    <citation type="submission" date="2019-02" db="EMBL/GenBank/DDBJ databases">
        <title>Deep-cultivation of Planctomycetes and their phenomic and genomic characterization uncovers novel biology.</title>
        <authorList>
            <person name="Wiegand S."/>
            <person name="Jogler M."/>
            <person name="Boedeker C."/>
            <person name="Pinto D."/>
            <person name="Vollmers J."/>
            <person name="Rivas-Marin E."/>
            <person name="Kohn T."/>
            <person name="Peeters S.H."/>
            <person name="Heuer A."/>
            <person name="Rast P."/>
            <person name="Oberbeckmann S."/>
            <person name="Bunk B."/>
            <person name="Jeske O."/>
            <person name="Meyerdierks A."/>
            <person name="Storesund J.E."/>
            <person name="Kallscheuer N."/>
            <person name="Luecker S."/>
            <person name="Lage O.M."/>
            <person name="Pohl T."/>
            <person name="Merkel B.J."/>
            <person name="Hornburger P."/>
            <person name="Mueller R.-W."/>
            <person name="Bruemmer F."/>
            <person name="Labrenz M."/>
            <person name="Spormann A.M."/>
            <person name="Op Den Camp H."/>
            <person name="Overmann J."/>
            <person name="Amann R."/>
            <person name="Jetten M.S.M."/>
            <person name="Mascher T."/>
            <person name="Medema M.H."/>
            <person name="Devos D.P."/>
            <person name="Kaster A.-K."/>
            <person name="Ovreas L."/>
            <person name="Rohde M."/>
            <person name="Galperin M.Y."/>
            <person name="Jogler C."/>
        </authorList>
    </citation>
    <scope>NUCLEOTIDE SEQUENCE [LARGE SCALE GENOMIC DNA]</scope>
    <source>
        <strain evidence="2 3">Pla123a</strain>
    </source>
</reference>
<dbReference type="Pfam" id="PF07596">
    <property type="entry name" value="SBP_bac_10"/>
    <property type="match status" value="1"/>
</dbReference>
<dbReference type="AlphaFoldDB" id="A0A5C5YQC8"/>
<evidence type="ECO:0000313" key="3">
    <source>
        <dbReference type="Proteomes" id="UP000318478"/>
    </source>
</evidence>
<dbReference type="PANTHER" id="PTHR30093:SF2">
    <property type="entry name" value="TYPE II SECRETION SYSTEM PROTEIN H"/>
    <property type="match status" value="1"/>
</dbReference>
<name>A0A5C5YQC8_9BACT</name>
<accession>A0A5C5YQC8</accession>
<dbReference type="InterPro" id="IPR011453">
    <property type="entry name" value="DUF1559"/>
</dbReference>
<dbReference type="Gene3D" id="3.30.700.10">
    <property type="entry name" value="Glycoprotein, Type 4 Pilin"/>
    <property type="match status" value="1"/>
</dbReference>
<evidence type="ECO:0000259" key="1">
    <source>
        <dbReference type="Pfam" id="PF07596"/>
    </source>
</evidence>
<dbReference type="PANTHER" id="PTHR30093">
    <property type="entry name" value="GENERAL SECRETION PATHWAY PROTEIN G"/>
    <property type="match status" value="1"/>
</dbReference>
<protein>
    <recommendedName>
        <fullName evidence="1">DUF1559 domain-containing protein</fullName>
    </recommendedName>
</protein>
<feature type="domain" description="DUF1559" evidence="1">
    <location>
        <begin position="34"/>
        <end position="273"/>
    </location>
</feature>
<keyword evidence="3" id="KW-1185">Reference proteome</keyword>
<dbReference type="InterPro" id="IPR027558">
    <property type="entry name" value="Pre_pil_HX9DG_C"/>
</dbReference>
<dbReference type="Pfam" id="PF07963">
    <property type="entry name" value="N_methyl"/>
    <property type="match status" value="1"/>
</dbReference>
<sequence>MPPSSKRAGFTLVELLVTIAIIGVLIALLLPAVQSAREAARRCSCINNLRQVGLAMHQYNDAHKRLPPAKPPGKDRYASAFVWLLPYLDEASRYGEYDFTVRPSEEPNTAITEVSLEVFLCPSMTFVGGDVPPGAASYGVSTGSGYNRDPFNRYTGEPNLFCHNGAIIDPSRGKTSVSGISAADGASKTFLVGELDYGLTNLYERSHGAAGPGGSTQWAFAYPGVTWASVVGKFNSDRIVTKLYEWETFRGDHPGGVEMLFVDGSARLIPTETPHETLEALAHASDGELVEIP</sequence>
<dbReference type="EMBL" id="SJPO01000005">
    <property type="protein sequence ID" value="TWT76967.1"/>
    <property type="molecule type" value="Genomic_DNA"/>
</dbReference>
<dbReference type="Proteomes" id="UP000318478">
    <property type="component" value="Unassembled WGS sequence"/>
</dbReference>
<evidence type="ECO:0000313" key="2">
    <source>
        <dbReference type="EMBL" id="TWT76967.1"/>
    </source>
</evidence>
<proteinExistence type="predicted"/>
<dbReference type="InterPro" id="IPR045584">
    <property type="entry name" value="Pilin-like"/>
</dbReference>
<dbReference type="RefSeq" id="WP_197527890.1">
    <property type="nucleotide sequence ID" value="NZ_SJPO01000005.1"/>
</dbReference>
<organism evidence="2 3">
    <name type="scientific">Posidoniimonas polymericola</name>
    <dbReference type="NCBI Taxonomy" id="2528002"/>
    <lineage>
        <taxon>Bacteria</taxon>
        <taxon>Pseudomonadati</taxon>
        <taxon>Planctomycetota</taxon>
        <taxon>Planctomycetia</taxon>
        <taxon>Pirellulales</taxon>
        <taxon>Lacipirellulaceae</taxon>
        <taxon>Posidoniimonas</taxon>
    </lineage>
</organism>
<gene>
    <name evidence="2" type="ORF">Pla123a_23920</name>
</gene>
<dbReference type="SUPFAM" id="SSF54523">
    <property type="entry name" value="Pili subunits"/>
    <property type="match status" value="1"/>
</dbReference>